<gene>
    <name evidence="4" type="ORF">BKP35_02590</name>
</gene>
<dbReference type="Gene3D" id="1.10.10.1390">
    <property type="entry name" value="ATP-dependent DNA helicase RecQ"/>
    <property type="match status" value="1"/>
</dbReference>
<proteinExistence type="predicted"/>
<organism evidence="4 5">
    <name type="scientific">Anaerobacillus arseniciselenatis</name>
    <dbReference type="NCBI Taxonomy" id="85682"/>
    <lineage>
        <taxon>Bacteria</taxon>
        <taxon>Bacillati</taxon>
        <taxon>Bacillota</taxon>
        <taxon>Bacilli</taxon>
        <taxon>Bacillales</taxon>
        <taxon>Bacillaceae</taxon>
        <taxon>Anaerobacillus</taxon>
    </lineage>
</organism>
<protein>
    <recommendedName>
        <fullName evidence="3">Helicase Helix-turn-helix domain-containing protein</fullName>
    </recommendedName>
</protein>
<dbReference type="Pfam" id="PF14493">
    <property type="entry name" value="HTH_40"/>
    <property type="match status" value="1"/>
</dbReference>
<dbReference type="GO" id="GO:0006355">
    <property type="term" value="P:regulation of DNA-templated transcription"/>
    <property type="evidence" value="ECO:0007669"/>
    <property type="project" value="InterPro"/>
</dbReference>
<keyword evidence="1" id="KW-0805">Transcription regulation</keyword>
<keyword evidence="2" id="KW-0804">Transcription</keyword>
<comment type="caution">
    <text evidence="4">The sequence shown here is derived from an EMBL/GenBank/DDBJ whole genome shotgun (WGS) entry which is preliminary data.</text>
</comment>
<evidence type="ECO:0000259" key="3">
    <source>
        <dbReference type="Pfam" id="PF14493"/>
    </source>
</evidence>
<name>A0A1S2LY17_9BACI</name>
<evidence type="ECO:0000313" key="4">
    <source>
        <dbReference type="EMBL" id="OIJ16295.1"/>
    </source>
</evidence>
<feature type="domain" description="Helicase Helix-turn-helix" evidence="3">
    <location>
        <begin position="246"/>
        <end position="334"/>
    </location>
</feature>
<evidence type="ECO:0000256" key="2">
    <source>
        <dbReference type="ARBA" id="ARBA00023163"/>
    </source>
</evidence>
<accession>A0A1S2LY17</accession>
<dbReference type="InterPro" id="IPR016032">
    <property type="entry name" value="Sig_transdc_resp-reg_C-effctor"/>
</dbReference>
<sequence>MIKQFNGNRTVFGAYHILKGKKSAQTIQDCHLFKIAPFFGVYKQLERDTVIEVINTLSEKSLIVECSEQRFILTEKGEQFLRRKMNENPLPRHLNGYIYKDIAELFWRRIVLTSQCLSFLKIDKNNFLPIIKDRNIQTWVRGYLTTSTNQLDKLTNQLYTELNEVLKQFSEKEATIFVLRLSSSHRIGLTNEQIASELSVHHFYSHLLFLNTVHGMIRFVTRQKDAFPILHSFLDDVLKHSYLTETAKSTYSLLKEGLSIDDIAMRRGLKVSTVEDHVVEIAMSIKSFSIDPFVTKEDQSMINSTINFLKTKRLKEIKEELNHRVSYFAIRLTLAKKEVNNGSNANLV</sequence>
<dbReference type="InterPro" id="IPR029491">
    <property type="entry name" value="Helicase_HTH"/>
</dbReference>
<reference evidence="4 5" key="1">
    <citation type="submission" date="2016-10" db="EMBL/GenBank/DDBJ databases">
        <title>Draft genome sequences of four alkaliphilic bacteria belonging to the Anaerobacillus genus.</title>
        <authorList>
            <person name="Bassil N.M."/>
            <person name="Lloyd J.R."/>
        </authorList>
    </citation>
    <scope>NUCLEOTIDE SEQUENCE [LARGE SCALE GENOMIC DNA]</scope>
    <source>
        <strain evidence="4 5">DSM 15340</strain>
    </source>
</reference>
<dbReference type="Proteomes" id="UP000180098">
    <property type="component" value="Unassembled WGS sequence"/>
</dbReference>
<evidence type="ECO:0000256" key="1">
    <source>
        <dbReference type="ARBA" id="ARBA00023015"/>
    </source>
</evidence>
<dbReference type="SUPFAM" id="SSF46894">
    <property type="entry name" value="C-terminal effector domain of the bipartite response regulators"/>
    <property type="match status" value="1"/>
</dbReference>
<dbReference type="AlphaFoldDB" id="A0A1S2LY17"/>
<dbReference type="GO" id="GO:0003677">
    <property type="term" value="F:DNA binding"/>
    <property type="evidence" value="ECO:0007669"/>
    <property type="project" value="InterPro"/>
</dbReference>
<evidence type="ECO:0000313" key="5">
    <source>
        <dbReference type="Proteomes" id="UP000180098"/>
    </source>
</evidence>
<keyword evidence="5" id="KW-1185">Reference proteome</keyword>
<dbReference type="InterPro" id="IPR008308">
    <property type="entry name" value="YpbB-like"/>
</dbReference>
<dbReference type="EMBL" id="MLQQ01000001">
    <property type="protein sequence ID" value="OIJ16295.1"/>
    <property type="molecule type" value="Genomic_DNA"/>
</dbReference>
<dbReference type="PIRSF" id="PIRSF021350">
    <property type="entry name" value="UCP021350"/>
    <property type="match status" value="1"/>
</dbReference>